<dbReference type="Proteomes" id="UP001275440">
    <property type="component" value="Unassembled WGS sequence"/>
</dbReference>
<dbReference type="EMBL" id="WBMO01000001">
    <property type="protein sequence ID" value="MDV2475679.1"/>
    <property type="molecule type" value="Genomic_DNA"/>
</dbReference>
<dbReference type="InterPro" id="IPR029039">
    <property type="entry name" value="Flavoprotein-like_sf"/>
</dbReference>
<keyword evidence="3" id="KW-1185">Reference proteome</keyword>
<dbReference type="InterPro" id="IPR026816">
    <property type="entry name" value="Flavodoxin_dom"/>
</dbReference>
<organism evidence="2 3">
    <name type="scientific">Rhodococcus zopfii</name>
    <dbReference type="NCBI Taxonomy" id="43772"/>
    <lineage>
        <taxon>Bacteria</taxon>
        <taxon>Bacillati</taxon>
        <taxon>Actinomycetota</taxon>
        <taxon>Actinomycetes</taxon>
        <taxon>Mycobacteriales</taxon>
        <taxon>Nocardiaceae</taxon>
        <taxon>Rhodococcus</taxon>
    </lineage>
</organism>
<evidence type="ECO:0000313" key="2">
    <source>
        <dbReference type="EMBL" id="MDV2475679.1"/>
    </source>
</evidence>
<accession>A0ABU3WNV3</accession>
<feature type="domain" description="Flavodoxin" evidence="1">
    <location>
        <begin position="4"/>
        <end position="92"/>
    </location>
</feature>
<dbReference type="RefSeq" id="WP_072808663.1">
    <property type="nucleotide sequence ID" value="NZ_JAHWLX010000167.1"/>
</dbReference>
<reference evidence="2 3" key="1">
    <citation type="submission" date="2019-10" db="EMBL/GenBank/DDBJ databases">
        <title>Draft Genome Assembly of Rhodococcus zopfii DSM44189.</title>
        <authorList>
            <person name="Sutton J.M."/>
            <person name="Akob D.M."/>
            <person name="Bushman T.J."/>
        </authorList>
    </citation>
    <scope>NUCLEOTIDE SEQUENCE [LARGE SCALE GENOMIC DNA]</scope>
    <source>
        <strain evidence="2 3">DSM 44189</strain>
    </source>
</reference>
<comment type="caution">
    <text evidence="2">The sequence shown here is derived from an EMBL/GenBank/DDBJ whole genome shotgun (WGS) entry which is preliminary data.</text>
</comment>
<protein>
    <recommendedName>
        <fullName evidence="1">Flavodoxin domain-containing protein</fullName>
    </recommendedName>
</protein>
<dbReference type="Gene3D" id="3.40.50.360">
    <property type="match status" value="1"/>
</dbReference>
<sequence>MRVLVGYATAKGATRGIAERIATGLEQAGHTVDSRELSAVTSVGAYDVLVLGSAIHNGQWLPDAADALERLGPDLRGRAVWAYSVSSVGASSSLLSPRVARYLRRVTPEPKAVQALRASAADVRGHRFFAGTIAPGDWPGVGRIVFRLMGGHYGDARDWADIDEWVATVRAESDDDVR</sequence>
<proteinExistence type="predicted"/>
<evidence type="ECO:0000313" key="3">
    <source>
        <dbReference type="Proteomes" id="UP001275440"/>
    </source>
</evidence>
<evidence type="ECO:0000259" key="1">
    <source>
        <dbReference type="Pfam" id="PF12724"/>
    </source>
</evidence>
<name>A0ABU3WNV3_9NOCA</name>
<dbReference type="SUPFAM" id="SSF52218">
    <property type="entry name" value="Flavoproteins"/>
    <property type="match status" value="1"/>
</dbReference>
<gene>
    <name evidence="2" type="ORF">F8M49_10370</name>
</gene>
<dbReference type="Pfam" id="PF12724">
    <property type="entry name" value="Flavodoxin_5"/>
    <property type="match status" value="1"/>
</dbReference>